<dbReference type="GO" id="GO:0007029">
    <property type="term" value="P:endoplasmic reticulum organization"/>
    <property type="evidence" value="ECO:0007669"/>
    <property type="project" value="InterPro"/>
</dbReference>
<gene>
    <name evidence="9" type="ORF">RJ641_008100</name>
</gene>
<feature type="compositionally biased region" description="Acidic residues" evidence="7">
    <location>
        <begin position="120"/>
        <end position="136"/>
    </location>
</feature>
<dbReference type="PANTHER" id="PTHR20955">
    <property type="entry name" value="PROTEIN JAGUNAL HOMOLOG 1"/>
    <property type="match status" value="1"/>
</dbReference>
<keyword evidence="3 8" id="KW-0812">Transmembrane</keyword>
<evidence type="ECO:0000256" key="4">
    <source>
        <dbReference type="ARBA" id="ARBA00022824"/>
    </source>
</evidence>
<dbReference type="InterPro" id="IPR009787">
    <property type="entry name" value="Jagunal"/>
</dbReference>
<name>A0AAN8VA44_9MAGN</name>
<evidence type="ECO:0000313" key="9">
    <source>
        <dbReference type="EMBL" id="KAK6926381.1"/>
    </source>
</evidence>
<dbReference type="EMBL" id="JBAMMX010000015">
    <property type="protein sequence ID" value="KAK6926381.1"/>
    <property type="molecule type" value="Genomic_DNA"/>
</dbReference>
<dbReference type="GO" id="GO:0016192">
    <property type="term" value="P:vesicle-mediated transport"/>
    <property type="evidence" value="ECO:0007669"/>
    <property type="project" value="TreeGrafter"/>
</dbReference>
<dbReference type="AlphaFoldDB" id="A0AAN8VA44"/>
<organism evidence="9 10">
    <name type="scientific">Dillenia turbinata</name>
    <dbReference type="NCBI Taxonomy" id="194707"/>
    <lineage>
        <taxon>Eukaryota</taxon>
        <taxon>Viridiplantae</taxon>
        <taxon>Streptophyta</taxon>
        <taxon>Embryophyta</taxon>
        <taxon>Tracheophyta</taxon>
        <taxon>Spermatophyta</taxon>
        <taxon>Magnoliopsida</taxon>
        <taxon>eudicotyledons</taxon>
        <taxon>Gunneridae</taxon>
        <taxon>Pentapetalae</taxon>
        <taxon>Dilleniales</taxon>
        <taxon>Dilleniaceae</taxon>
        <taxon>Dillenia</taxon>
    </lineage>
</organism>
<evidence type="ECO:0000256" key="1">
    <source>
        <dbReference type="ARBA" id="ARBA00004477"/>
    </source>
</evidence>
<dbReference type="Pfam" id="PF07086">
    <property type="entry name" value="Jagunal"/>
    <property type="match status" value="1"/>
</dbReference>
<dbReference type="GO" id="GO:0005789">
    <property type="term" value="C:endoplasmic reticulum membrane"/>
    <property type="evidence" value="ECO:0007669"/>
    <property type="project" value="UniProtKB-SubCell"/>
</dbReference>
<feature type="transmembrane region" description="Helical" evidence="8">
    <location>
        <begin position="81"/>
        <end position="101"/>
    </location>
</feature>
<keyword evidence="6 8" id="KW-0472">Membrane</keyword>
<accession>A0AAN8VA44</accession>
<comment type="similarity">
    <text evidence="2">Belongs to the jagunal family.</text>
</comment>
<evidence type="ECO:0000256" key="3">
    <source>
        <dbReference type="ARBA" id="ARBA00022692"/>
    </source>
</evidence>
<evidence type="ECO:0000256" key="5">
    <source>
        <dbReference type="ARBA" id="ARBA00022989"/>
    </source>
</evidence>
<keyword evidence="10" id="KW-1185">Reference proteome</keyword>
<evidence type="ECO:0000313" key="10">
    <source>
        <dbReference type="Proteomes" id="UP001370490"/>
    </source>
</evidence>
<comment type="subcellular location">
    <subcellularLocation>
        <location evidence="1">Endoplasmic reticulum membrane</location>
        <topology evidence="1">Multi-pass membrane protein</topology>
    </subcellularLocation>
</comment>
<evidence type="ECO:0000256" key="6">
    <source>
        <dbReference type="ARBA" id="ARBA00023136"/>
    </source>
</evidence>
<evidence type="ECO:0000256" key="7">
    <source>
        <dbReference type="SAM" id="MobiDB-lite"/>
    </source>
</evidence>
<keyword evidence="4" id="KW-0256">Endoplasmic reticulum</keyword>
<sequence length="142" mass="15623">MQQRKSALGRPSGTDGSDFSYRMVVDSRYTKVAKGKSRLSKLFLFQAVTLLLGLSFTFLWMSKEGLVTLPVIGRRNSQAGLLKLYVATSSVAVLLSLAFVIKSNFVSKDTHKEELKSSDGGDDDLNEEDEVVDIDVDLGLRS</sequence>
<evidence type="ECO:0000256" key="8">
    <source>
        <dbReference type="SAM" id="Phobius"/>
    </source>
</evidence>
<dbReference type="PANTHER" id="PTHR20955:SF1">
    <property type="entry name" value="PROTEIN JAGUNAL HOMOLOG 1"/>
    <property type="match status" value="1"/>
</dbReference>
<evidence type="ECO:0000256" key="2">
    <source>
        <dbReference type="ARBA" id="ARBA00008462"/>
    </source>
</evidence>
<dbReference type="Proteomes" id="UP001370490">
    <property type="component" value="Unassembled WGS sequence"/>
</dbReference>
<feature type="compositionally biased region" description="Basic and acidic residues" evidence="7">
    <location>
        <begin position="110"/>
        <end position="119"/>
    </location>
</feature>
<reference evidence="9 10" key="1">
    <citation type="submission" date="2023-12" db="EMBL/GenBank/DDBJ databases">
        <title>A high-quality genome assembly for Dillenia turbinata (Dilleniales).</title>
        <authorList>
            <person name="Chanderbali A."/>
        </authorList>
    </citation>
    <scope>NUCLEOTIDE SEQUENCE [LARGE SCALE GENOMIC DNA]</scope>
    <source>
        <strain evidence="9">LSX21</strain>
        <tissue evidence="9">Leaf</tissue>
    </source>
</reference>
<protein>
    <submittedName>
        <fullName evidence="9">Protein jagunal</fullName>
    </submittedName>
</protein>
<feature type="transmembrane region" description="Helical" evidence="8">
    <location>
        <begin position="42"/>
        <end position="61"/>
    </location>
</feature>
<feature type="region of interest" description="Disordered" evidence="7">
    <location>
        <begin position="110"/>
        <end position="142"/>
    </location>
</feature>
<comment type="caution">
    <text evidence="9">The sequence shown here is derived from an EMBL/GenBank/DDBJ whole genome shotgun (WGS) entry which is preliminary data.</text>
</comment>
<keyword evidence="5 8" id="KW-1133">Transmembrane helix</keyword>
<proteinExistence type="inferred from homology"/>